<protein>
    <recommendedName>
        <fullName evidence="4">HEAT repeat domain-containing protein</fullName>
    </recommendedName>
</protein>
<gene>
    <name evidence="2" type="ORF">PQJ61_02235</name>
</gene>
<comment type="caution">
    <text evidence="2">The sequence shown here is derived from an EMBL/GenBank/DDBJ whole genome shotgun (WGS) entry which is preliminary data.</text>
</comment>
<accession>A0AAJ1ID24</accession>
<sequence length="399" mass="43749">MRKISITAAVLIVLVLSAVQPVFSNDNPGVVEAFRKNFTRGSLSTKVRVLQDSLEYKDADMSPLYTLSLDFIISNTWMLQSDTIGRDLMFFTIRLLGTNGITEAADNLWLFFKSVDDSALMIEIMNALGDTAAGKQNIIYGINAWLRDYNTAFKAGKTPDSKLVAEAVATLGKLGDPTSFPIVFTTGTIGYSETVNLSANEALGKIDGYFTDHIIEVIRSSVPEEKLAALKAAYGQSNLTRDDKASIALVGLDIGLYSEAYDSAEEGILRELRYEAVRQLTALNWAGATDNLVKHFDSTVFELEQGLCRKVSLIEAIDALGNAGTHDAAIRLTLYLEVLNSYTENGQIVDEQVILSVIRNLGELGDNTAFDYLLYTGYLNYSGTVQRAAREALKNLKNI</sequence>
<dbReference type="InterPro" id="IPR016024">
    <property type="entry name" value="ARM-type_fold"/>
</dbReference>
<feature type="chain" id="PRO_5042607490" description="HEAT repeat domain-containing protein" evidence="1">
    <location>
        <begin position="25"/>
        <end position="399"/>
    </location>
</feature>
<evidence type="ECO:0000313" key="3">
    <source>
        <dbReference type="Proteomes" id="UP001221217"/>
    </source>
</evidence>
<evidence type="ECO:0008006" key="4">
    <source>
        <dbReference type="Google" id="ProtNLM"/>
    </source>
</evidence>
<keyword evidence="1" id="KW-0732">Signal</keyword>
<dbReference type="EMBL" id="JAQQAL010000008">
    <property type="protein sequence ID" value="MDC7225563.1"/>
    <property type="molecule type" value="Genomic_DNA"/>
</dbReference>
<dbReference type="AlphaFoldDB" id="A0AAJ1ID24"/>
<feature type="signal peptide" evidence="1">
    <location>
        <begin position="1"/>
        <end position="24"/>
    </location>
</feature>
<dbReference type="SUPFAM" id="SSF48371">
    <property type="entry name" value="ARM repeat"/>
    <property type="match status" value="1"/>
</dbReference>
<evidence type="ECO:0000313" key="2">
    <source>
        <dbReference type="EMBL" id="MDC7225563.1"/>
    </source>
</evidence>
<proteinExistence type="predicted"/>
<evidence type="ECO:0000256" key="1">
    <source>
        <dbReference type="SAM" id="SignalP"/>
    </source>
</evidence>
<reference evidence="2 3" key="1">
    <citation type="submission" date="2022-12" db="EMBL/GenBank/DDBJ databases">
        <title>Metagenome assembled genome from gulf of manar.</title>
        <authorList>
            <person name="Kohli P."/>
            <person name="Pk S."/>
            <person name="Venkata Ramana C."/>
            <person name="Sasikala C."/>
        </authorList>
    </citation>
    <scope>NUCLEOTIDE SEQUENCE [LARGE SCALE GENOMIC DNA]</scope>
    <source>
        <strain evidence="2">JB008</strain>
    </source>
</reference>
<name>A0AAJ1ID24_9SPIO</name>
<organism evidence="2 3">
    <name type="scientific">Candidatus Thalassospirochaeta sargassi</name>
    <dbReference type="NCBI Taxonomy" id="3119039"/>
    <lineage>
        <taxon>Bacteria</taxon>
        <taxon>Pseudomonadati</taxon>
        <taxon>Spirochaetota</taxon>
        <taxon>Spirochaetia</taxon>
        <taxon>Spirochaetales</taxon>
        <taxon>Spirochaetaceae</taxon>
        <taxon>Candidatus Thalassospirochaeta</taxon>
    </lineage>
</organism>
<dbReference type="Proteomes" id="UP001221217">
    <property type="component" value="Unassembled WGS sequence"/>
</dbReference>